<organism evidence="1 2">
    <name type="scientific">Phytophthora sojae (strain P6497)</name>
    <name type="common">Soybean stem and root rot agent</name>
    <name type="synonym">Phytophthora megasperma f. sp. glycines</name>
    <dbReference type="NCBI Taxonomy" id="1094619"/>
    <lineage>
        <taxon>Eukaryota</taxon>
        <taxon>Sar</taxon>
        <taxon>Stramenopiles</taxon>
        <taxon>Oomycota</taxon>
        <taxon>Peronosporomycetes</taxon>
        <taxon>Peronosporales</taxon>
        <taxon>Peronosporaceae</taxon>
        <taxon>Phytophthora</taxon>
    </lineage>
</organism>
<name>G5AFF9_PHYSP</name>
<evidence type="ECO:0000313" key="2">
    <source>
        <dbReference type="Proteomes" id="UP000002640"/>
    </source>
</evidence>
<dbReference type="RefSeq" id="XP_009538810.1">
    <property type="nucleotide sequence ID" value="XM_009540515.1"/>
</dbReference>
<dbReference type="PANTHER" id="PTHR33977:SF1">
    <property type="entry name" value="ZINC ION BINDING PROTEIN"/>
    <property type="match status" value="1"/>
</dbReference>
<gene>
    <name evidence="1" type="ORF">PHYSODRAFT_307622</name>
</gene>
<reference evidence="1 2" key="1">
    <citation type="journal article" date="2006" name="Science">
        <title>Phytophthora genome sequences uncover evolutionary origins and mechanisms of pathogenesis.</title>
        <authorList>
            <person name="Tyler B.M."/>
            <person name="Tripathy S."/>
            <person name="Zhang X."/>
            <person name="Dehal P."/>
            <person name="Jiang R.H."/>
            <person name="Aerts A."/>
            <person name="Arredondo F.D."/>
            <person name="Baxter L."/>
            <person name="Bensasson D."/>
            <person name="Beynon J.L."/>
            <person name="Chapman J."/>
            <person name="Damasceno C.M."/>
            <person name="Dorrance A.E."/>
            <person name="Dou D."/>
            <person name="Dickerman A.W."/>
            <person name="Dubchak I.L."/>
            <person name="Garbelotto M."/>
            <person name="Gijzen M."/>
            <person name="Gordon S.G."/>
            <person name="Govers F."/>
            <person name="Grunwald N.J."/>
            <person name="Huang W."/>
            <person name="Ivors K.L."/>
            <person name="Jones R.W."/>
            <person name="Kamoun S."/>
            <person name="Krampis K."/>
            <person name="Lamour K.H."/>
            <person name="Lee M.K."/>
            <person name="McDonald W.H."/>
            <person name="Medina M."/>
            <person name="Meijer H.J."/>
            <person name="Nordberg E.K."/>
            <person name="Maclean D.J."/>
            <person name="Ospina-Giraldo M.D."/>
            <person name="Morris P.F."/>
            <person name="Phuntumart V."/>
            <person name="Putnam N.H."/>
            <person name="Rash S."/>
            <person name="Rose J.K."/>
            <person name="Sakihama Y."/>
            <person name="Salamov A.A."/>
            <person name="Savidor A."/>
            <person name="Scheuring C.F."/>
            <person name="Smith B.M."/>
            <person name="Sobral B.W."/>
            <person name="Terry A."/>
            <person name="Torto-Alalibo T.A."/>
            <person name="Win J."/>
            <person name="Xu Z."/>
            <person name="Zhang H."/>
            <person name="Grigoriev I.V."/>
            <person name="Rokhsar D.S."/>
            <person name="Boore J.L."/>
        </authorList>
    </citation>
    <scope>NUCLEOTIDE SEQUENCE [LARGE SCALE GENOMIC DNA]</scope>
    <source>
        <strain evidence="1 2">P6497</strain>
    </source>
</reference>
<dbReference type="InParanoid" id="G5AFF9"/>
<dbReference type="Proteomes" id="UP000002640">
    <property type="component" value="Unassembled WGS sequence"/>
</dbReference>
<dbReference type="PANTHER" id="PTHR33977">
    <property type="entry name" value="ZINC ION BINDING PROTEIN"/>
    <property type="match status" value="1"/>
</dbReference>
<evidence type="ECO:0000313" key="1">
    <source>
        <dbReference type="EMBL" id="EGZ05949.1"/>
    </source>
</evidence>
<keyword evidence="2" id="KW-1185">Reference proteome</keyword>
<sequence>MVDRFGLTAATVPVLKTIQNFVYNFKKSVLFHSVVIEDVAAQARNSPYIPNLDGTTAVSFGHQVDRGGNPIIGDGIDEDPFVLAFSTKALLLNLDRDAAPFVFHMDATCKWTKNKFPLFVSDVSDAARSFHPVAFCIVCQRTEIQYFAALRALTDKFIEVVEHEGQIQYFMADAEDAQYNAFTPAIAPVMESSYLVYFFHVITNVKDKLKDLKVSNHGIHTAYRLICEMHYVRSNALLSC</sequence>
<accession>G5AFF9</accession>
<dbReference type="AlphaFoldDB" id="G5AFF9"/>
<dbReference type="EMBL" id="JH159165">
    <property type="protein sequence ID" value="EGZ05949.1"/>
    <property type="molecule type" value="Genomic_DNA"/>
</dbReference>
<dbReference type="OMA" id="LICEMHY"/>
<dbReference type="KEGG" id="psoj:PHYSODRAFT_307622"/>
<dbReference type="GeneID" id="20642907"/>
<proteinExistence type="predicted"/>
<protein>
    <submittedName>
        <fullName evidence="1">Uncharacterized protein</fullName>
    </submittedName>
</protein>